<sequence length="179" mass="19603">MADGSENQANDQTVAGGNVANGSTSATQTGSATANQATSTQSSQEGTSGSSSATGTNGTAETGSSLSQPAEPTPEEQFPQSHYVKPVHAEILASKAFKESGLLPPKEYYYYPDLPNEDDYQWVGYMPQDGETFYSFFQKYGVQPVDIRTWNPQTYERRFASYGGQYWMLRIKVSRLPHD</sequence>
<evidence type="ECO:0000313" key="3">
    <source>
        <dbReference type="Proteomes" id="UP001314262"/>
    </source>
</evidence>
<gene>
    <name evidence="2" type="ORF">R53137_KAKDMLNK_00232</name>
</gene>
<dbReference type="CDD" id="cd00118">
    <property type="entry name" value="LysM"/>
    <property type="match status" value="1"/>
</dbReference>
<accession>A0ABM9MND4</accession>
<keyword evidence="3" id="KW-1185">Reference proteome</keyword>
<evidence type="ECO:0000256" key="1">
    <source>
        <dbReference type="SAM" id="MobiDB-lite"/>
    </source>
</evidence>
<evidence type="ECO:0008006" key="4">
    <source>
        <dbReference type="Google" id="ProtNLM"/>
    </source>
</evidence>
<feature type="compositionally biased region" description="Polar residues" evidence="1">
    <location>
        <begin position="1"/>
        <end position="15"/>
    </location>
</feature>
<dbReference type="Proteomes" id="UP001314262">
    <property type="component" value="Unassembled WGS sequence"/>
</dbReference>
<proteinExistence type="predicted"/>
<dbReference type="RefSeq" id="WP_203619195.1">
    <property type="nucleotide sequence ID" value="NZ_BOJU01000004.1"/>
</dbReference>
<dbReference type="EMBL" id="CAUZLT010000001">
    <property type="protein sequence ID" value="CAK1228434.1"/>
    <property type="molecule type" value="Genomic_DNA"/>
</dbReference>
<protein>
    <recommendedName>
        <fullName evidence="4">LysM domain-containing protein</fullName>
    </recommendedName>
</protein>
<name>A0ABM9MND4_9LACO</name>
<dbReference type="InterPro" id="IPR018392">
    <property type="entry name" value="LysM"/>
</dbReference>
<feature type="region of interest" description="Disordered" evidence="1">
    <location>
        <begin position="1"/>
        <end position="83"/>
    </location>
</feature>
<evidence type="ECO:0000313" key="2">
    <source>
        <dbReference type="EMBL" id="CAK1228434.1"/>
    </source>
</evidence>
<reference evidence="2 3" key="1">
    <citation type="submission" date="2023-10" db="EMBL/GenBank/DDBJ databases">
        <authorList>
            <person name="Botero Cardona J."/>
        </authorList>
    </citation>
    <scope>NUCLEOTIDE SEQUENCE [LARGE SCALE GENOMIC DNA]</scope>
    <source>
        <strain evidence="2 3">R-53137</strain>
    </source>
</reference>
<organism evidence="2 3">
    <name type="scientific">Fructobacillus tropaeoli</name>
    <dbReference type="NCBI Taxonomy" id="709323"/>
    <lineage>
        <taxon>Bacteria</taxon>
        <taxon>Bacillati</taxon>
        <taxon>Bacillota</taxon>
        <taxon>Bacilli</taxon>
        <taxon>Lactobacillales</taxon>
        <taxon>Lactobacillaceae</taxon>
        <taxon>Fructobacillus</taxon>
    </lineage>
</organism>
<feature type="compositionally biased region" description="Low complexity" evidence="1">
    <location>
        <begin position="20"/>
        <end position="65"/>
    </location>
</feature>
<comment type="caution">
    <text evidence="2">The sequence shown here is derived from an EMBL/GenBank/DDBJ whole genome shotgun (WGS) entry which is preliminary data.</text>
</comment>